<dbReference type="InterPro" id="IPR013102">
    <property type="entry name" value="PYNP_C"/>
</dbReference>
<dbReference type="Pfam" id="PF07831">
    <property type="entry name" value="PYNP_C"/>
    <property type="match status" value="1"/>
</dbReference>
<dbReference type="Gene3D" id="3.40.1030.10">
    <property type="entry name" value="Nucleoside phosphorylase/phosphoribosyltransferase catalytic domain"/>
    <property type="match status" value="1"/>
</dbReference>
<gene>
    <name evidence="4" type="primary">deoA</name>
</gene>
<organism evidence="4">
    <name type="scientific">uncultured Candidatus Pacearchaeota archaeon</name>
    <dbReference type="NCBI Taxonomy" id="2109283"/>
    <lineage>
        <taxon>Archaea</taxon>
        <taxon>Candidatus Pacearchaeota</taxon>
        <taxon>environmental samples</taxon>
    </lineage>
</organism>
<dbReference type="Gene3D" id="3.90.1170.30">
    <property type="entry name" value="Pyrimidine nucleoside phosphorylase-like, C-terminal domain"/>
    <property type="match status" value="1"/>
</dbReference>
<keyword evidence="1" id="KW-0328">Glycosyltransferase</keyword>
<dbReference type="SMART" id="SM00941">
    <property type="entry name" value="PYNP_C"/>
    <property type="match status" value="1"/>
</dbReference>
<dbReference type="InterPro" id="IPR035902">
    <property type="entry name" value="Nuc_phospho_transferase"/>
</dbReference>
<dbReference type="GO" id="GO:0006206">
    <property type="term" value="P:pyrimidine nucleobase metabolic process"/>
    <property type="evidence" value="ECO:0007669"/>
    <property type="project" value="InterPro"/>
</dbReference>
<dbReference type="SUPFAM" id="SSF52418">
    <property type="entry name" value="Nucleoside phosphorylase/phosphoribosyltransferase catalytic domain"/>
    <property type="match status" value="1"/>
</dbReference>
<dbReference type="InterPro" id="IPR009010">
    <property type="entry name" value="Asp_de-COase-like_dom_sf"/>
</dbReference>
<dbReference type="NCBIfam" id="TIGR02645">
    <property type="entry name" value="ARCH_P_rylase"/>
    <property type="match status" value="1"/>
</dbReference>
<dbReference type="GO" id="GO:0016763">
    <property type="term" value="F:pentosyltransferase activity"/>
    <property type="evidence" value="ECO:0007669"/>
    <property type="project" value="InterPro"/>
</dbReference>
<sequence length="489" mass="53081">MRLKLKILKISTGSPVIFLHESSAKKMGLHTGDRATVKNNANSLVAVVDIVRGFIKKTEAALSQELISLMKGHNGYVDVDLSSSAESSSILQNREERNQYSQKDFEKIMNDIINNRLTEVEIAYFISSMVHHKSSTKEVIYLINAIVKTGVCISWPYKKIADKHSIGGIPGNRTTPIIVSICAAAGVIMPKTSSRAITSAAGTADTIESIAPVSLSIKQLKAVVKKTGACLAWGGSLGLAPVDDKLIRVEKLLRVDPEAQLLASILAKKVSVGSTHVVIDIPFGEGAKVSKVQGEKLGRLFRVLGKKLELVIKIVLTDGKEPIGNGIGPILEMKDVLKVLKQDNSPKDLENKSLFIAGAILELVGNAKKGKGLLKSREILHNGSAYKKFSEIILAQGGDPKTWLPESKFNHAIISNHNGIIEKINNSGINYLARILGCPADKASGLYLYKHVGAKIAKGEKLVTLFSESKQKLKEAVKFFKKQKPILFK</sequence>
<dbReference type="InterPro" id="IPR036566">
    <property type="entry name" value="PYNP-like_C_sf"/>
</dbReference>
<name>A0A447IU29_9ARCH</name>
<reference evidence="4" key="1">
    <citation type="submission" date="2018-12" db="EMBL/GenBank/DDBJ databases">
        <authorList>
            <person name="Jaffe A."/>
        </authorList>
    </citation>
    <scope>NUCLEOTIDE SEQUENCE</scope>
</reference>
<evidence type="ECO:0000259" key="3">
    <source>
        <dbReference type="SMART" id="SM00941"/>
    </source>
</evidence>
<protein>
    <submittedName>
        <fullName evidence="4">AMP phosphorylase</fullName>
    </submittedName>
</protein>
<dbReference type="InterPro" id="IPR000312">
    <property type="entry name" value="Glycosyl_Trfase_fam3"/>
</dbReference>
<feature type="domain" description="Pyrimidine nucleoside phosphorylase C-terminal" evidence="3">
    <location>
        <begin position="420"/>
        <end position="487"/>
    </location>
</feature>
<dbReference type="PANTHER" id="PTHR10515">
    <property type="entry name" value="THYMIDINE PHOSPHORYLASE"/>
    <property type="match status" value="1"/>
</dbReference>
<dbReference type="SUPFAM" id="SSF50692">
    <property type="entry name" value="ADC-like"/>
    <property type="match status" value="1"/>
</dbReference>
<dbReference type="NCBIfam" id="NF003338">
    <property type="entry name" value="PRK04350.1"/>
    <property type="match status" value="1"/>
</dbReference>
<dbReference type="InterPro" id="IPR013466">
    <property type="entry name" value="Thymidine/AMP_Pase"/>
</dbReference>
<evidence type="ECO:0000313" key="4">
    <source>
        <dbReference type="EMBL" id="VDS10997.1"/>
    </source>
</evidence>
<dbReference type="GO" id="GO:0004645">
    <property type="term" value="F:1,4-alpha-oligoglucan phosphorylase activity"/>
    <property type="evidence" value="ECO:0007669"/>
    <property type="project" value="InterPro"/>
</dbReference>
<dbReference type="Gene3D" id="1.20.970.50">
    <property type="match status" value="1"/>
</dbReference>
<evidence type="ECO:0000256" key="1">
    <source>
        <dbReference type="ARBA" id="ARBA00022676"/>
    </source>
</evidence>
<dbReference type="Pfam" id="PF00591">
    <property type="entry name" value="Glycos_transf_3"/>
    <property type="match status" value="1"/>
</dbReference>
<dbReference type="EMBL" id="LR131609">
    <property type="protein sequence ID" value="VDS10997.1"/>
    <property type="molecule type" value="Genomic_DNA"/>
</dbReference>
<dbReference type="Gene3D" id="2.40.40.20">
    <property type="match status" value="1"/>
</dbReference>
<dbReference type="PANTHER" id="PTHR10515:SF0">
    <property type="entry name" value="THYMIDINE PHOSPHORYLASE"/>
    <property type="match status" value="1"/>
</dbReference>
<dbReference type="GO" id="GO:0006213">
    <property type="term" value="P:pyrimidine nucleoside metabolic process"/>
    <property type="evidence" value="ECO:0007669"/>
    <property type="project" value="InterPro"/>
</dbReference>
<dbReference type="AlphaFoldDB" id="A0A447IU29"/>
<proteinExistence type="predicted"/>
<dbReference type="PROSITE" id="PS00647">
    <property type="entry name" value="THYMID_PHOSPHORYLASE"/>
    <property type="match status" value="1"/>
</dbReference>
<dbReference type="InterPro" id="IPR017872">
    <property type="entry name" value="Pyrmidine_PPase_CS"/>
</dbReference>
<dbReference type="InterPro" id="IPR000053">
    <property type="entry name" value="Thymidine/pyrmidine_PPase"/>
</dbReference>
<evidence type="ECO:0000256" key="2">
    <source>
        <dbReference type="ARBA" id="ARBA00022679"/>
    </source>
</evidence>
<dbReference type="InterPro" id="IPR036320">
    <property type="entry name" value="Glycosyl_Trfase_fam3_N_dom_sf"/>
</dbReference>
<dbReference type="GO" id="GO:0005829">
    <property type="term" value="C:cytosol"/>
    <property type="evidence" value="ECO:0007669"/>
    <property type="project" value="TreeGrafter"/>
</dbReference>
<dbReference type="SUPFAM" id="SSF54680">
    <property type="entry name" value="Pyrimidine nucleoside phosphorylase C-terminal domain"/>
    <property type="match status" value="1"/>
</dbReference>
<accession>A0A447IU29</accession>
<keyword evidence="2" id="KW-0808">Transferase</keyword>
<dbReference type="SUPFAM" id="SSF47648">
    <property type="entry name" value="Nucleoside phosphorylase/phosphoribosyltransferase N-terminal domain"/>
    <property type="match status" value="1"/>
</dbReference>